<evidence type="ECO:0000313" key="1">
    <source>
        <dbReference type="EMBL" id="KAK7955820.1"/>
    </source>
</evidence>
<accession>A0ABR1QGF9</accession>
<comment type="caution">
    <text evidence="1">The sequence shown here is derived from an EMBL/GenBank/DDBJ whole genome shotgun (WGS) entry which is preliminary data.</text>
</comment>
<dbReference type="PANTHER" id="PTHR42791">
    <property type="entry name" value="GNAT FAMILY ACETYLTRANSFERASE"/>
    <property type="match status" value="1"/>
</dbReference>
<dbReference type="GeneID" id="92074326"/>
<name>A0ABR1QGF9_9PEZI</name>
<dbReference type="RefSeq" id="XP_066701126.1">
    <property type="nucleotide sequence ID" value="XM_066841264.1"/>
</dbReference>
<dbReference type="InterPro" id="IPR052523">
    <property type="entry name" value="Trichothecene_AcTrans"/>
</dbReference>
<dbReference type="PANTHER" id="PTHR42791:SF5">
    <property type="entry name" value="HYPOTHETICAL ACETYLTRANSFERASE (EUROFUNG)"/>
    <property type="match status" value="1"/>
</dbReference>
<proteinExistence type="predicted"/>
<sequence>MPLDLQPVDREADFPSLARRLFESYEVLPQPFFHIFFPIHNTTTNNPQNAREEAIAEAAARLKLWLEHDKSMSWQKVVDTETGRIAGGALWNIHEENPFADPAQVEVSWFPRGRGAAVRGEGVGEPCSASGACGAEAAPLPTRWASTSSWTPPPYGRLLYEANGFRYIEENVNIPVSDEPDEEWKRMEEKVGPFTFWLMWRPVNGVYEGRETPKST</sequence>
<reference evidence="1 2" key="1">
    <citation type="submission" date="2023-01" db="EMBL/GenBank/DDBJ databases">
        <title>Analysis of 21 Apiospora genomes using comparative genomics revels a genus with tremendous synthesis potential of carbohydrate active enzymes and secondary metabolites.</title>
        <authorList>
            <person name="Sorensen T."/>
        </authorList>
    </citation>
    <scope>NUCLEOTIDE SEQUENCE [LARGE SCALE GENOMIC DNA]</scope>
    <source>
        <strain evidence="1 2">CBS 24483</strain>
    </source>
</reference>
<organism evidence="1 2">
    <name type="scientific">Apiospora aurea</name>
    <dbReference type="NCBI Taxonomy" id="335848"/>
    <lineage>
        <taxon>Eukaryota</taxon>
        <taxon>Fungi</taxon>
        <taxon>Dikarya</taxon>
        <taxon>Ascomycota</taxon>
        <taxon>Pezizomycotina</taxon>
        <taxon>Sordariomycetes</taxon>
        <taxon>Xylariomycetidae</taxon>
        <taxon>Amphisphaeriales</taxon>
        <taxon>Apiosporaceae</taxon>
        <taxon>Apiospora</taxon>
    </lineage>
</organism>
<keyword evidence="2" id="KW-1185">Reference proteome</keyword>
<gene>
    <name evidence="1" type="ORF">PG986_005042</name>
</gene>
<evidence type="ECO:0000313" key="2">
    <source>
        <dbReference type="Proteomes" id="UP001391051"/>
    </source>
</evidence>
<protein>
    <submittedName>
        <fullName evidence="1">GNAT family acetyltransferase</fullName>
    </submittedName>
</protein>
<dbReference type="Proteomes" id="UP001391051">
    <property type="component" value="Unassembled WGS sequence"/>
</dbReference>
<dbReference type="EMBL" id="JAQQWE010000004">
    <property type="protein sequence ID" value="KAK7955820.1"/>
    <property type="molecule type" value="Genomic_DNA"/>
</dbReference>